<dbReference type="STRING" id="1643428.GCA_001442855_00397"/>
<evidence type="ECO:0000256" key="1">
    <source>
        <dbReference type="SAM" id="Phobius"/>
    </source>
</evidence>
<sequence>MFFKRPQHLRFEYIPRYYKPEKDEELKRKERIKRQLKFQRIGISERRKKSLIWWFIIVGLIFYVYLVLSGLI</sequence>
<evidence type="ECO:0000313" key="2">
    <source>
        <dbReference type="EMBL" id="CUU02066.1"/>
    </source>
</evidence>
<name>A0A0S4MST2_9BACT</name>
<organism evidence="2 3">
    <name type="scientific">Candidatus Thermokryptus mobilis</name>
    <dbReference type="NCBI Taxonomy" id="1643428"/>
    <lineage>
        <taxon>Bacteria</taxon>
        <taxon>Pseudomonadati</taxon>
        <taxon>Candidatus Kryptoniota</taxon>
        <taxon>Candidatus Thermokryptus</taxon>
    </lineage>
</organism>
<dbReference type="EMBL" id="FAOO01000002">
    <property type="protein sequence ID" value="CUU02066.1"/>
    <property type="molecule type" value="Genomic_DNA"/>
</dbReference>
<keyword evidence="3" id="KW-1185">Reference proteome</keyword>
<gene>
    <name evidence="2" type="ORF">JGI1_00410</name>
</gene>
<feature type="transmembrane region" description="Helical" evidence="1">
    <location>
        <begin position="51"/>
        <end position="71"/>
    </location>
</feature>
<reference evidence="3" key="1">
    <citation type="submission" date="2015-11" db="EMBL/GenBank/DDBJ databases">
        <authorList>
            <person name="Varghese N."/>
        </authorList>
    </citation>
    <scope>NUCLEOTIDE SEQUENCE [LARGE SCALE GENOMIC DNA]</scope>
</reference>
<accession>A0A0S4MST2</accession>
<keyword evidence="1" id="KW-1133">Transmembrane helix</keyword>
<keyword evidence="1" id="KW-0472">Membrane</keyword>
<dbReference type="AlphaFoldDB" id="A0A0S4MST2"/>
<dbReference type="OrthoDB" id="1003778at2"/>
<protein>
    <submittedName>
        <fullName evidence="2">Uncharacterized protein</fullName>
    </submittedName>
</protein>
<keyword evidence="1" id="KW-0812">Transmembrane</keyword>
<dbReference type="Proteomes" id="UP000320623">
    <property type="component" value="Unassembled WGS sequence"/>
</dbReference>
<proteinExistence type="predicted"/>
<evidence type="ECO:0000313" key="3">
    <source>
        <dbReference type="Proteomes" id="UP000320623"/>
    </source>
</evidence>
<dbReference type="RefSeq" id="WP_140944209.1">
    <property type="nucleotide sequence ID" value="NZ_FAOO01000002.1"/>
</dbReference>